<reference evidence="1 2" key="1">
    <citation type="submission" date="2023-06" db="EMBL/GenBank/DDBJ databases">
        <authorList>
            <person name="Zeman M."/>
            <person name="Kubasova T."/>
            <person name="Jahodarova E."/>
            <person name="Nykrynova M."/>
            <person name="Rychlik I."/>
        </authorList>
    </citation>
    <scope>NUCLEOTIDE SEQUENCE [LARGE SCALE GENOMIC DNA]</scope>
    <source>
        <strain evidence="1 2">ET4</strain>
    </source>
</reference>
<keyword evidence="2" id="KW-1185">Reference proteome</keyword>
<accession>A0ABT7U6Q5</accession>
<dbReference type="SUPFAM" id="SSF52218">
    <property type="entry name" value="Flavoproteins"/>
    <property type="match status" value="1"/>
</dbReference>
<evidence type="ECO:0008006" key="3">
    <source>
        <dbReference type="Google" id="ProtNLM"/>
    </source>
</evidence>
<name>A0ABT7U6Q5_9BACE</name>
<sequence length="201" mass="23004">MGKILILNGSPRAPKSNSKRYAEIFMRYSSGEVVYQNITRKNHQELCAALNGYTDLLLVFPLYADALPVGMLQFLKVLEANPPQRKPVISILINCGFLEYEQNKVALQMMELFCRRNGYRLGARLMLGSGEAILDTPFRFIAVRSIRKLARSVAQGTYQTYCATMPLPKKIFQWAANRYWTNYGKRFGMTKKQMQTPDIES</sequence>
<organism evidence="1 2">
    <name type="scientific">Bacteroides eggerthii</name>
    <dbReference type="NCBI Taxonomy" id="28111"/>
    <lineage>
        <taxon>Bacteria</taxon>
        <taxon>Pseudomonadati</taxon>
        <taxon>Bacteroidota</taxon>
        <taxon>Bacteroidia</taxon>
        <taxon>Bacteroidales</taxon>
        <taxon>Bacteroidaceae</taxon>
        <taxon>Bacteroides</taxon>
    </lineage>
</organism>
<dbReference type="InterPro" id="IPR029039">
    <property type="entry name" value="Flavoprotein-like_sf"/>
</dbReference>
<proteinExistence type="predicted"/>
<evidence type="ECO:0000313" key="1">
    <source>
        <dbReference type="EMBL" id="MDM8146207.1"/>
    </source>
</evidence>
<gene>
    <name evidence="1" type="ORF">QUW02_09780</name>
</gene>
<reference evidence="2" key="2">
    <citation type="submission" date="2023-07" db="EMBL/GenBank/DDBJ databases">
        <title>Identification and characterization of horizontal gene transfer across gut microbiota members of farm animals based on homology search.</title>
        <authorList>
            <person name="Schwarzerova J."/>
            <person name="Nykrynova M."/>
            <person name="Jureckova K."/>
            <person name="Cejkova D."/>
            <person name="Rychlik I."/>
        </authorList>
    </citation>
    <scope>NUCLEOTIDE SEQUENCE [LARGE SCALE GENOMIC DNA]</scope>
    <source>
        <strain evidence="2">ET4</strain>
    </source>
</reference>
<dbReference type="EMBL" id="JAUDCF010000024">
    <property type="protein sequence ID" value="MDM8146207.1"/>
    <property type="molecule type" value="Genomic_DNA"/>
</dbReference>
<evidence type="ECO:0000313" key="2">
    <source>
        <dbReference type="Proteomes" id="UP001228403"/>
    </source>
</evidence>
<protein>
    <recommendedName>
        <fullName evidence="3">Flavodoxin-like fold domain-containing protein</fullName>
    </recommendedName>
</protein>
<comment type="caution">
    <text evidence="1">The sequence shown here is derived from an EMBL/GenBank/DDBJ whole genome shotgun (WGS) entry which is preliminary data.</text>
</comment>
<dbReference type="Proteomes" id="UP001228403">
    <property type="component" value="Unassembled WGS sequence"/>
</dbReference>